<protein>
    <recommendedName>
        <fullName evidence="2">DUF7514 domain-containing protein</fullName>
    </recommendedName>
</protein>
<dbReference type="Proteomes" id="UP000799421">
    <property type="component" value="Unassembled WGS sequence"/>
</dbReference>
<keyword evidence="4" id="KW-1185">Reference proteome</keyword>
<dbReference type="AlphaFoldDB" id="A0A6A7BTR1"/>
<feature type="compositionally biased region" description="Basic and acidic residues" evidence="1">
    <location>
        <begin position="240"/>
        <end position="257"/>
    </location>
</feature>
<feature type="region of interest" description="Disordered" evidence="1">
    <location>
        <begin position="1"/>
        <end position="33"/>
    </location>
</feature>
<feature type="domain" description="DUF7514" evidence="2">
    <location>
        <begin position="46"/>
        <end position="204"/>
    </location>
</feature>
<organism evidence="3 4">
    <name type="scientific">Piedraia hortae CBS 480.64</name>
    <dbReference type="NCBI Taxonomy" id="1314780"/>
    <lineage>
        <taxon>Eukaryota</taxon>
        <taxon>Fungi</taxon>
        <taxon>Dikarya</taxon>
        <taxon>Ascomycota</taxon>
        <taxon>Pezizomycotina</taxon>
        <taxon>Dothideomycetes</taxon>
        <taxon>Dothideomycetidae</taxon>
        <taxon>Capnodiales</taxon>
        <taxon>Piedraiaceae</taxon>
        <taxon>Piedraia</taxon>
    </lineage>
</organism>
<dbReference type="OrthoDB" id="5413703at2759"/>
<feature type="non-terminal residue" evidence="3">
    <location>
        <position position="257"/>
    </location>
</feature>
<accession>A0A6A7BTR1</accession>
<name>A0A6A7BTR1_9PEZI</name>
<dbReference type="EMBL" id="MU006017">
    <property type="protein sequence ID" value="KAF2858119.1"/>
    <property type="molecule type" value="Genomic_DNA"/>
</dbReference>
<dbReference type="PANTHER" id="PTHR39611:SF1">
    <property type="entry name" value="HYDROXYPROLINE-RICH GLYCOPROTEIN DZ-HRGP"/>
    <property type="match status" value="1"/>
</dbReference>
<feature type="region of interest" description="Disordered" evidence="1">
    <location>
        <begin position="219"/>
        <end position="257"/>
    </location>
</feature>
<evidence type="ECO:0000313" key="4">
    <source>
        <dbReference type="Proteomes" id="UP000799421"/>
    </source>
</evidence>
<evidence type="ECO:0000313" key="3">
    <source>
        <dbReference type="EMBL" id="KAF2858119.1"/>
    </source>
</evidence>
<reference evidence="3" key="1">
    <citation type="journal article" date="2020" name="Stud. Mycol.">
        <title>101 Dothideomycetes genomes: a test case for predicting lifestyles and emergence of pathogens.</title>
        <authorList>
            <person name="Haridas S."/>
            <person name="Albert R."/>
            <person name="Binder M."/>
            <person name="Bloem J."/>
            <person name="Labutti K."/>
            <person name="Salamov A."/>
            <person name="Andreopoulos B."/>
            <person name="Baker S."/>
            <person name="Barry K."/>
            <person name="Bills G."/>
            <person name="Bluhm B."/>
            <person name="Cannon C."/>
            <person name="Castanera R."/>
            <person name="Culley D."/>
            <person name="Daum C."/>
            <person name="Ezra D."/>
            <person name="Gonzalez J."/>
            <person name="Henrissat B."/>
            <person name="Kuo A."/>
            <person name="Liang C."/>
            <person name="Lipzen A."/>
            <person name="Lutzoni F."/>
            <person name="Magnuson J."/>
            <person name="Mondo S."/>
            <person name="Nolan M."/>
            <person name="Ohm R."/>
            <person name="Pangilinan J."/>
            <person name="Park H.-J."/>
            <person name="Ramirez L."/>
            <person name="Alfaro M."/>
            <person name="Sun H."/>
            <person name="Tritt A."/>
            <person name="Yoshinaga Y."/>
            <person name="Zwiers L.-H."/>
            <person name="Turgeon B."/>
            <person name="Goodwin S."/>
            <person name="Spatafora J."/>
            <person name="Crous P."/>
            <person name="Grigoriev I."/>
        </authorList>
    </citation>
    <scope>NUCLEOTIDE SEQUENCE</scope>
    <source>
        <strain evidence="3">CBS 480.64</strain>
    </source>
</reference>
<evidence type="ECO:0000259" key="2">
    <source>
        <dbReference type="Pfam" id="PF24355"/>
    </source>
</evidence>
<evidence type="ECO:0000256" key="1">
    <source>
        <dbReference type="SAM" id="MobiDB-lite"/>
    </source>
</evidence>
<dbReference type="InterPro" id="IPR055936">
    <property type="entry name" value="DUF7514"/>
</dbReference>
<gene>
    <name evidence="3" type="ORF">K470DRAFT_221932</name>
</gene>
<dbReference type="Pfam" id="PF24355">
    <property type="entry name" value="DUF7514"/>
    <property type="match status" value="1"/>
</dbReference>
<dbReference type="PANTHER" id="PTHR39611">
    <property type="entry name" value="HYDROXYPROLINE-RICH GLYCOPROTEIN DZ-HRGP-RELATED"/>
    <property type="match status" value="1"/>
</dbReference>
<proteinExistence type="predicted"/>
<sequence length="257" mass="29143">MTGTPKVADDEDDDKRSSTATAGKKKTAQAETSVEATTLEKAWQPLFDHSGPTRRLGQFLRGIALHLTEDYGPQGSMFVTPDLMFWFFEQATIANDPFPWRTVFGSEISNNSLSRMYQKLLCQMVLVQAQKHEQPSVPGLTPHGFEQFMICLIQAFPQEEYERLSWAVKSMPISNADNRSDRFPKELPRRLLPAQRDLRSLQRLVASLDHEPLVSFMGISMPPPPALNERERAPYSSNAQREEASVPSERERKPYSS</sequence>